<dbReference type="HOGENOM" id="CLU_021164_3_2_1"/>
<dbReference type="GO" id="GO:0019005">
    <property type="term" value="C:SCF ubiquitin ligase complex"/>
    <property type="evidence" value="ECO:0007669"/>
    <property type="project" value="TreeGrafter"/>
</dbReference>
<protein>
    <submittedName>
        <fullName evidence="1">Predicted protein</fullName>
    </submittedName>
</protein>
<dbReference type="RefSeq" id="XP_001874360.1">
    <property type="nucleotide sequence ID" value="XM_001874325.1"/>
</dbReference>
<evidence type="ECO:0000313" key="1">
    <source>
        <dbReference type="EMBL" id="EDR16152.1"/>
    </source>
</evidence>
<name>B0CPZ7_LACBS</name>
<dbReference type="EMBL" id="DS547091">
    <property type="protein sequence ID" value="EDR16152.1"/>
    <property type="molecule type" value="Genomic_DNA"/>
</dbReference>
<dbReference type="GO" id="GO:0031146">
    <property type="term" value="P:SCF-dependent proteasomal ubiquitin-dependent protein catabolic process"/>
    <property type="evidence" value="ECO:0007669"/>
    <property type="project" value="TreeGrafter"/>
</dbReference>
<dbReference type="InterPro" id="IPR032675">
    <property type="entry name" value="LRR_dom_sf"/>
</dbReference>
<dbReference type="AlphaFoldDB" id="B0CPZ7"/>
<dbReference type="PANTHER" id="PTHR13318">
    <property type="entry name" value="PARTNER OF PAIRED, ISOFORM B-RELATED"/>
    <property type="match status" value="1"/>
</dbReference>
<evidence type="ECO:0000313" key="2">
    <source>
        <dbReference type="Proteomes" id="UP000001194"/>
    </source>
</evidence>
<accession>B0CPZ7</accession>
<dbReference type="OrthoDB" id="2631350at2759"/>
<dbReference type="GeneID" id="6069813"/>
<dbReference type="SUPFAM" id="SSF52047">
    <property type="entry name" value="RNI-like"/>
    <property type="match status" value="1"/>
</dbReference>
<organism evidence="2">
    <name type="scientific">Laccaria bicolor (strain S238N-H82 / ATCC MYA-4686)</name>
    <name type="common">Bicoloured deceiver</name>
    <name type="synonym">Laccaria laccata var. bicolor</name>
    <dbReference type="NCBI Taxonomy" id="486041"/>
    <lineage>
        <taxon>Eukaryota</taxon>
        <taxon>Fungi</taxon>
        <taxon>Dikarya</taxon>
        <taxon>Basidiomycota</taxon>
        <taxon>Agaricomycotina</taxon>
        <taxon>Agaricomycetes</taxon>
        <taxon>Agaricomycetidae</taxon>
        <taxon>Agaricales</taxon>
        <taxon>Agaricineae</taxon>
        <taxon>Hydnangiaceae</taxon>
        <taxon>Laccaria</taxon>
    </lineage>
</organism>
<dbReference type="PANTHER" id="PTHR13318:SF190">
    <property type="entry name" value="PARTNER OF PAIRED, ISOFORM B"/>
    <property type="match status" value="1"/>
</dbReference>
<reference evidence="1 2" key="1">
    <citation type="journal article" date="2008" name="Nature">
        <title>The genome of Laccaria bicolor provides insights into mycorrhizal symbiosis.</title>
        <authorList>
            <person name="Martin F."/>
            <person name="Aerts A."/>
            <person name="Ahren D."/>
            <person name="Brun A."/>
            <person name="Danchin E.G.J."/>
            <person name="Duchaussoy F."/>
            <person name="Gibon J."/>
            <person name="Kohler A."/>
            <person name="Lindquist E."/>
            <person name="Pereda V."/>
            <person name="Salamov A."/>
            <person name="Shapiro H.J."/>
            <person name="Wuyts J."/>
            <person name="Blaudez D."/>
            <person name="Buee M."/>
            <person name="Brokstein P."/>
            <person name="Canbaeck B."/>
            <person name="Cohen D."/>
            <person name="Courty P.E."/>
            <person name="Coutinho P.M."/>
            <person name="Delaruelle C."/>
            <person name="Detter J.C."/>
            <person name="Deveau A."/>
            <person name="DiFazio S."/>
            <person name="Duplessis S."/>
            <person name="Fraissinet-Tachet L."/>
            <person name="Lucic E."/>
            <person name="Frey-Klett P."/>
            <person name="Fourrey C."/>
            <person name="Feussner I."/>
            <person name="Gay G."/>
            <person name="Grimwood J."/>
            <person name="Hoegger P.J."/>
            <person name="Jain P."/>
            <person name="Kilaru S."/>
            <person name="Labbe J."/>
            <person name="Lin Y.C."/>
            <person name="Legue V."/>
            <person name="Le Tacon F."/>
            <person name="Marmeisse R."/>
            <person name="Melayah D."/>
            <person name="Montanini B."/>
            <person name="Muratet M."/>
            <person name="Nehls U."/>
            <person name="Niculita-Hirzel H."/>
            <person name="Oudot-Le Secq M.P."/>
            <person name="Peter M."/>
            <person name="Quesneville H."/>
            <person name="Rajashekar B."/>
            <person name="Reich M."/>
            <person name="Rouhier N."/>
            <person name="Schmutz J."/>
            <person name="Yin T."/>
            <person name="Chalot M."/>
            <person name="Henrissat B."/>
            <person name="Kuees U."/>
            <person name="Lucas S."/>
            <person name="Van de Peer Y."/>
            <person name="Podila G.K."/>
            <person name="Polle A."/>
            <person name="Pukkila P.J."/>
            <person name="Richardson P.M."/>
            <person name="Rouze P."/>
            <person name="Sanders I.R."/>
            <person name="Stajich J.E."/>
            <person name="Tunlid A."/>
            <person name="Tuskan G."/>
            <person name="Grigoriev I.V."/>
        </authorList>
    </citation>
    <scope>NUCLEOTIDE SEQUENCE [LARGE SCALE GENOMIC DNA]</scope>
    <source>
        <strain evidence="2">S238N-H82 / ATCC MYA-4686</strain>
    </source>
</reference>
<dbReference type="Proteomes" id="UP000001194">
    <property type="component" value="Unassembled WGS sequence"/>
</dbReference>
<sequence>MVQALTQVPRALGIPEIIKEIFSYYAPQTISGASAQRGDTATILACALCCKAFSEIALDTLWYEMVDLVPLISILPGIKLLDNNLFINGELHDATCSRFWSYSCRIRRLLIPLRKSTEQAIHISVYSRLSMRFPGRAILPSLESLNYTLTDKEDTAKYASEFPILLSASVRQLRIYNRASEKMCEAILSFLFDKASQFRHLTINGPPPYYFFNHSLRLTSLRTLVLLKCQETFPDLAHFFKQLPDLQNLTVWVTLEWIPSPDDTIIPTNLLPNLRFLSVQGPEESCLLFLQEISGKKLVRQRINFDEITTKRGRACLTHLSRFPSLRKIVLRYNSVEATSVEALSILNPLLDLSHIQDLALRTLPSWVKITNDTIRGIASGLKNLQTLHISYKHHPKAFKTTSHALESIGLFSLNLRELTLPIDLADLTKWSIPRSSCAPSLVSLDLVTSSGDQVLIRQFVAALFPNVKKLSIKCT</sequence>
<dbReference type="Gene3D" id="3.80.10.10">
    <property type="entry name" value="Ribonuclease Inhibitor"/>
    <property type="match status" value="1"/>
</dbReference>
<gene>
    <name evidence="1" type="ORF">LACBIDRAFT_321377</name>
</gene>
<proteinExistence type="predicted"/>
<dbReference type="KEGG" id="lbc:LACBIDRAFT_321377"/>
<dbReference type="InParanoid" id="B0CPZ7"/>
<keyword evidence="2" id="KW-1185">Reference proteome</keyword>